<gene>
    <name evidence="3" type="ORF">EDD18DRAFT_1366713</name>
</gene>
<evidence type="ECO:0000259" key="2">
    <source>
        <dbReference type="Pfam" id="PF00248"/>
    </source>
</evidence>
<name>A0AA39UB79_9AGAR</name>
<dbReference type="InterPro" id="IPR023210">
    <property type="entry name" value="NADP_OxRdtase_dom"/>
</dbReference>
<dbReference type="Pfam" id="PF00248">
    <property type="entry name" value="Aldo_ket_red"/>
    <property type="match status" value="1"/>
</dbReference>
<feature type="compositionally biased region" description="Acidic residues" evidence="1">
    <location>
        <begin position="19"/>
        <end position="39"/>
    </location>
</feature>
<comment type="caution">
    <text evidence="3">The sequence shown here is derived from an EMBL/GenBank/DDBJ whole genome shotgun (WGS) entry which is preliminary data.</text>
</comment>
<dbReference type="InterPro" id="IPR036812">
    <property type="entry name" value="NAD(P)_OxRdtase_dom_sf"/>
</dbReference>
<evidence type="ECO:0000313" key="4">
    <source>
        <dbReference type="Proteomes" id="UP001175228"/>
    </source>
</evidence>
<dbReference type="AlphaFoldDB" id="A0AA39UB79"/>
<protein>
    <recommendedName>
        <fullName evidence="2">NADP-dependent oxidoreductase domain-containing protein</fullName>
    </recommendedName>
</protein>
<feature type="compositionally biased region" description="Acidic residues" evidence="1">
    <location>
        <begin position="47"/>
        <end position="63"/>
    </location>
</feature>
<sequence length="266" mass="30446">MSQIVENFDHIAPYRNQDEISDIEMADIDDGQTDTEVDVDDSRDRDEVAEEEEQEVEEEEEEEERGHSKGAYIPSFFVIARAFLDDLYITPQAQCSVDHFRNIIVPSAKPVRFQGKRPTLLDEDKLAFRRICYRFPQTTVQEIEHTFKSYSFQLLDFAETCKRATAITNKRNLEQRIKELDSASTYQIPLDSVLILWLGLINDSSDSDWERNEIEVKMLKALEAVAAEVGAAGNPTAIAIAYVMHRTPYVFPIIGGRKVEHLKANI</sequence>
<dbReference type="EMBL" id="JAUEPU010000139">
    <property type="protein sequence ID" value="KAK0475979.1"/>
    <property type="molecule type" value="Genomic_DNA"/>
</dbReference>
<dbReference type="Proteomes" id="UP001175228">
    <property type="component" value="Unassembled WGS sequence"/>
</dbReference>
<feature type="domain" description="NADP-dependent oxidoreductase" evidence="2">
    <location>
        <begin position="205"/>
        <end position="266"/>
    </location>
</feature>
<evidence type="ECO:0000256" key="1">
    <source>
        <dbReference type="SAM" id="MobiDB-lite"/>
    </source>
</evidence>
<keyword evidence="4" id="KW-1185">Reference proteome</keyword>
<dbReference type="Gene3D" id="3.20.20.100">
    <property type="entry name" value="NADP-dependent oxidoreductase domain"/>
    <property type="match status" value="1"/>
</dbReference>
<evidence type="ECO:0000313" key="3">
    <source>
        <dbReference type="EMBL" id="KAK0475979.1"/>
    </source>
</evidence>
<accession>A0AA39UB79</accession>
<dbReference type="SUPFAM" id="SSF51430">
    <property type="entry name" value="NAD(P)-linked oxidoreductase"/>
    <property type="match status" value="1"/>
</dbReference>
<organism evidence="3 4">
    <name type="scientific">Armillaria luteobubalina</name>
    <dbReference type="NCBI Taxonomy" id="153913"/>
    <lineage>
        <taxon>Eukaryota</taxon>
        <taxon>Fungi</taxon>
        <taxon>Dikarya</taxon>
        <taxon>Basidiomycota</taxon>
        <taxon>Agaricomycotina</taxon>
        <taxon>Agaricomycetes</taxon>
        <taxon>Agaricomycetidae</taxon>
        <taxon>Agaricales</taxon>
        <taxon>Marasmiineae</taxon>
        <taxon>Physalacriaceae</taxon>
        <taxon>Armillaria</taxon>
    </lineage>
</organism>
<reference evidence="3" key="1">
    <citation type="submission" date="2023-06" db="EMBL/GenBank/DDBJ databases">
        <authorList>
            <consortium name="Lawrence Berkeley National Laboratory"/>
            <person name="Ahrendt S."/>
            <person name="Sahu N."/>
            <person name="Indic B."/>
            <person name="Wong-Bajracharya J."/>
            <person name="Merenyi Z."/>
            <person name="Ke H.-M."/>
            <person name="Monk M."/>
            <person name="Kocsube S."/>
            <person name="Drula E."/>
            <person name="Lipzen A."/>
            <person name="Balint B."/>
            <person name="Henrissat B."/>
            <person name="Andreopoulos B."/>
            <person name="Martin F.M."/>
            <person name="Harder C.B."/>
            <person name="Rigling D."/>
            <person name="Ford K.L."/>
            <person name="Foster G.D."/>
            <person name="Pangilinan J."/>
            <person name="Papanicolaou A."/>
            <person name="Barry K."/>
            <person name="LaButti K."/>
            <person name="Viragh M."/>
            <person name="Koriabine M."/>
            <person name="Yan M."/>
            <person name="Riley R."/>
            <person name="Champramary S."/>
            <person name="Plett K.L."/>
            <person name="Tsai I.J."/>
            <person name="Slot J."/>
            <person name="Sipos G."/>
            <person name="Plett J."/>
            <person name="Nagy L.G."/>
            <person name="Grigoriev I.V."/>
        </authorList>
    </citation>
    <scope>NUCLEOTIDE SEQUENCE</scope>
    <source>
        <strain evidence="3">HWK02</strain>
    </source>
</reference>
<feature type="region of interest" description="Disordered" evidence="1">
    <location>
        <begin position="1"/>
        <end position="68"/>
    </location>
</feature>
<proteinExistence type="predicted"/>